<accession>A0A3P7ZH47</accession>
<dbReference type="GO" id="GO:0016491">
    <property type="term" value="F:oxidoreductase activity"/>
    <property type="evidence" value="ECO:0007669"/>
    <property type="project" value="InterPro"/>
</dbReference>
<dbReference type="PRINTS" id="PR00092">
    <property type="entry name" value="TYROSINASE"/>
</dbReference>
<dbReference type="PANTHER" id="PTHR11474:SF50">
    <property type="entry name" value="TYROSINASE COPPER-BINDING DOMAIN-CONTAINING PROTEIN"/>
    <property type="match status" value="1"/>
</dbReference>
<dbReference type="EMBL" id="UZAH01027211">
    <property type="protein sequence ID" value="VDO89649.1"/>
    <property type="molecule type" value="Genomic_DNA"/>
</dbReference>
<feature type="domain" description="Tyrosinase copper-binding" evidence="2">
    <location>
        <begin position="52"/>
        <end position="69"/>
    </location>
</feature>
<organism evidence="3">
    <name type="scientific">Heligmosomoides polygyrus</name>
    <name type="common">Parasitic roundworm</name>
    <dbReference type="NCBI Taxonomy" id="6339"/>
    <lineage>
        <taxon>Eukaryota</taxon>
        <taxon>Metazoa</taxon>
        <taxon>Ecdysozoa</taxon>
        <taxon>Nematoda</taxon>
        <taxon>Chromadorea</taxon>
        <taxon>Rhabditida</taxon>
        <taxon>Rhabditina</taxon>
        <taxon>Rhabditomorpha</taxon>
        <taxon>Strongyloidea</taxon>
        <taxon>Heligmosomidae</taxon>
        <taxon>Heligmosomoides</taxon>
    </lineage>
</organism>
<dbReference type="Gene3D" id="1.10.1280.10">
    <property type="entry name" value="Di-copper center containing domain from catechol oxidase"/>
    <property type="match status" value="1"/>
</dbReference>
<protein>
    <recommendedName>
        <fullName evidence="2">Tyrosinase copper-binding domain-containing protein</fullName>
    </recommendedName>
</protein>
<gene>
    <name evidence="3" type="ORF">HPBE_LOCUS11738</name>
</gene>
<name>A0A3P7ZH47_HELPZ</name>
<evidence type="ECO:0000259" key="2">
    <source>
        <dbReference type="PROSITE" id="PS00497"/>
    </source>
</evidence>
<dbReference type="InterPro" id="IPR050316">
    <property type="entry name" value="Tyrosinase/Hemocyanin"/>
</dbReference>
<dbReference type="PROSITE" id="PS00497">
    <property type="entry name" value="TYROSINASE_1"/>
    <property type="match status" value="1"/>
</dbReference>
<dbReference type="SUPFAM" id="SSF48056">
    <property type="entry name" value="Di-copper centre-containing domain"/>
    <property type="match status" value="1"/>
</dbReference>
<evidence type="ECO:0000256" key="1">
    <source>
        <dbReference type="ARBA" id="ARBA00022723"/>
    </source>
</evidence>
<sequence>MPSGKLLQKALRKEARMLSDDERFQIAFAFNKMKESGMYDRYGFVHKYSGLHEGPGFFTWHREYLKRFELAFRRFLPEGSRLGMPYWDSSLESELPDPRESIFFSSLFVGASNSSGQIVDGPFASWKTMEGTRELVRFVPDMKNGEVLNNARIDIVLEQKRIEQVLAASLPLETCKIIINDDRLLSYSHDYVHYFINGDMKETYSSTSEVTLLLRSVFIVGDDIDWSRDHDLIILISSARSCGINRFTCFARAVAHTC</sequence>
<reference evidence="3" key="1">
    <citation type="submission" date="2018-11" db="EMBL/GenBank/DDBJ databases">
        <authorList>
            <consortium name="Pathogen Informatics"/>
        </authorList>
    </citation>
    <scope>NUCLEOTIDE SEQUENCE [LARGE SCALE GENOMIC DNA]</scope>
</reference>
<evidence type="ECO:0000313" key="3">
    <source>
        <dbReference type="EMBL" id="VDO89649.1"/>
    </source>
</evidence>
<dbReference type="OrthoDB" id="6132182at2759"/>
<proteinExistence type="predicted"/>
<dbReference type="AlphaFoldDB" id="A0A3P7ZH47"/>
<dbReference type="InterPro" id="IPR002227">
    <property type="entry name" value="Tyrosinase_Cu-bd"/>
</dbReference>
<dbReference type="GO" id="GO:0046872">
    <property type="term" value="F:metal ion binding"/>
    <property type="evidence" value="ECO:0007669"/>
    <property type="project" value="UniProtKB-KW"/>
</dbReference>
<keyword evidence="1" id="KW-0479">Metal-binding</keyword>
<dbReference type="InterPro" id="IPR008922">
    <property type="entry name" value="Di-copper_centre_dom_sf"/>
</dbReference>
<dbReference type="Pfam" id="PF00264">
    <property type="entry name" value="Tyrosinase"/>
    <property type="match status" value="1"/>
</dbReference>
<dbReference type="PANTHER" id="PTHR11474">
    <property type="entry name" value="TYROSINASE FAMILY MEMBER"/>
    <property type="match status" value="1"/>
</dbReference>